<dbReference type="SUPFAM" id="SSF57586">
    <property type="entry name" value="TNF receptor-like"/>
    <property type="match status" value="3"/>
</dbReference>
<feature type="transmembrane region" description="Helical" evidence="3">
    <location>
        <begin position="217"/>
        <end position="242"/>
    </location>
</feature>
<dbReference type="Proteomes" id="UP000504623">
    <property type="component" value="Unplaced"/>
</dbReference>
<dbReference type="GO" id="GO:0005031">
    <property type="term" value="F:tumor necrosis factor receptor activity"/>
    <property type="evidence" value="ECO:0007669"/>
    <property type="project" value="InterPro"/>
</dbReference>
<dbReference type="PROSITE" id="PS00652">
    <property type="entry name" value="TNFR_NGFR_1"/>
    <property type="match status" value="1"/>
</dbReference>
<keyword evidence="6" id="KW-1185">Reference proteome</keyword>
<dbReference type="PROSITE" id="PS50050">
    <property type="entry name" value="TNFR_NGFR_2"/>
    <property type="match status" value="2"/>
</dbReference>
<keyword evidence="3" id="KW-0812">Transmembrane</keyword>
<dbReference type="Pfam" id="PF00020">
    <property type="entry name" value="TNFR_c6"/>
    <property type="match status" value="2"/>
</dbReference>
<feature type="repeat" description="TNFR-Cys" evidence="1">
    <location>
        <begin position="68"/>
        <end position="109"/>
    </location>
</feature>
<feature type="repeat" description="TNFR-Cys" evidence="1">
    <location>
        <begin position="32"/>
        <end position="66"/>
    </location>
</feature>
<keyword evidence="1" id="KW-1015">Disulfide bond</keyword>
<dbReference type="Gene3D" id="2.10.50.10">
    <property type="entry name" value="Tumor Necrosis Factor Receptor, subunit A, domain 2"/>
    <property type="match status" value="2"/>
</dbReference>
<proteinExistence type="predicted"/>
<name>A0A9B0TWW6_CHRAS</name>
<dbReference type="InterPro" id="IPR020445">
    <property type="entry name" value="TNFR_4"/>
</dbReference>
<keyword evidence="4" id="KW-0732">Signal</keyword>
<dbReference type="GO" id="GO:0006954">
    <property type="term" value="P:inflammatory response"/>
    <property type="evidence" value="ECO:0007669"/>
    <property type="project" value="InterPro"/>
</dbReference>
<sequence length="280" mass="30006">MRMCAGARPRLVVPCVALLLLALAFHPAATLICSGTTYVSGSKCCHECQPGYGMESRCDHSRDTVCQPCQSGYYNEAFNYDVCRPCTRCNERSGSEPVQVCTPKSDTVCHCRPGTEPQGGYKLGVDCSPCPPRHFSPGFNQPCKPWTDCTSTGKRTLKPASNSSDSICEDKNPPATRLPWSTQNHPALPTTARPTTAQSGTSHRPSKAPTDRPGGPVLSVILGVGLGLGLLGAMSAALILFLHHQAWRLPLATPKPPGGNSFRTPIQEEHADEHCVLAKV</sequence>
<dbReference type="RefSeq" id="XP_006871822.1">
    <property type="nucleotide sequence ID" value="XM_006871760.1"/>
</dbReference>
<dbReference type="OrthoDB" id="9950067at2759"/>
<feature type="domain" description="TNFR-Cys" evidence="5">
    <location>
        <begin position="32"/>
        <end position="66"/>
    </location>
</feature>
<dbReference type="InterPro" id="IPR001368">
    <property type="entry name" value="TNFR/NGFR_Cys_rich_reg"/>
</dbReference>
<keyword evidence="3" id="KW-1133">Transmembrane helix</keyword>
<evidence type="ECO:0000313" key="6">
    <source>
        <dbReference type="Proteomes" id="UP000504623"/>
    </source>
</evidence>
<dbReference type="SMART" id="SM00208">
    <property type="entry name" value="TNFR"/>
    <property type="match status" value="3"/>
</dbReference>
<feature type="disulfide bond" evidence="1">
    <location>
        <begin position="45"/>
        <end position="58"/>
    </location>
</feature>
<keyword evidence="3" id="KW-0472">Membrane</keyword>
<keyword evidence="7" id="KW-0675">Receptor</keyword>
<dbReference type="CDD" id="cd13406">
    <property type="entry name" value="TNFRSF4"/>
    <property type="match status" value="1"/>
</dbReference>
<feature type="region of interest" description="Disordered" evidence="2">
    <location>
        <begin position="156"/>
        <end position="214"/>
    </location>
</feature>
<dbReference type="AlphaFoldDB" id="A0A9B0TWW6"/>
<reference evidence="7" key="1">
    <citation type="submission" date="2025-08" db="UniProtKB">
        <authorList>
            <consortium name="RefSeq"/>
        </authorList>
    </citation>
    <scope>IDENTIFICATION</scope>
    <source>
        <tissue evidence="7">Spleen</tissue>
    </source>
</reference>
<feature type="disulfide bond" evidence="1">
    <location>
        <begin position="48"/>
        <end position="66"/>
    </location>
</feature>
<evidence type="ECO:0000256" key="1">
    <source>
        <dbReference type="PROSITE-ProRule" id="PRU00206"/>
    </source>
</evidence>
<feature type="domain" description="TNFR-Cys" evidence="5">
    <location>
        <begin position="68"/>
        <end position="109"/>
    </location>
</feature>
<feature type="compositionally biased region" description="Low complexity" evidence="2">
    <location>
        <begin position="186"/>
        <end position="197"/>
    </location>
</feature>
<dbReference type="InterPro" id="IPR034022">
    <property type="entry name" value="TNFRSF4_N"/>
</dbReference>
<evidence type="ECO:0000256" key="2">
    <source>
        <dbReference type="SAM" id="MobiDB-lite"/>
    </source>
</evidence>
<organism evidence="6 7">
    <name type="scientific">Chrysochloris asiatica</name>
    <name type="common">Cape golden mole</name>
    <dbReference type="NCBI Taxonomy" id="185453"/>
    <lineage>
        <taxon>Eukaryota</taxon>
        <taxon>Metazoa</taxon>
        <taxon>Chordata</taxon>
        <taxon>Craniata</taxon>
        <taxon>Vertebrata</taxon>
        <taxon>Euteleostomi</taxon>
        <taxon>Mammalia</taxon>
        <taxon>Eutheria</taxon>
        <taxon>Afrotheria</taxon>
        <taxon>Chrysochloridae</taxon>
        <taxon>Chrysochlorinae</taxon>
        <taxon>Chrysochloris</taxon>
    </lineage>
</organism>
<feature type="compositionally biased region" description="Polar residues" evidence="2">
    <location>
        <begin position="156"/>
        <end position="166"/>
    </location>
</feature>
<dbReference type="FunFam" id="2.10.50.10:FF:000038">
    <property type="entry name" value="Tumor necrosis factor receptor superfamily member 4"/>
    <property type="match status" value="1"/>
</dbReference>
<feature type="chain" id="PRO_5039710008" evidence="4">
    <location>
        <begin position="31"/>
        <end position="280"/>
    </location>
</feature>
<dbReference type="GO" id="GO:0009897">
    <property type="term" value="C:external side of plasma membrane"/>
    <property type="evidence" value="ECO:0007669"/>
    <property type="project" value="TreeGrafter"/>
</dbReference>
<dbReference type="GeneID" id="102818692"/>
<evidence type="ECO:0000259" key="5">
    <source>
        <dbReference type="PROSITE" id="PS50050"/>
    </source>
</evidence>
<dbReference type="PRINTS" id="PR01921">
    <property type="entry name" value="TNFACTORR4"/>
</dbReference>
<evidence type="ECO:0000256" key="3">
    <source>
        <dbReference type="SAM" id="Phobius"/>
    </source>
</evidence>
<evidence type="ECO:0000313" key="7">
    <source>
        <dbReference type="RefSeq" id="XP_006871822.1"/>
    </source>
</evidence>
<feature type="signal peptide" evidence="4">
    <location>
        <begin position="1"/>
        <end position="30"/>
    </location>
</feature>
<gene>
    <name evidence="7" type="primary">TNFRSF4</name>
</gene>
<evidence type="ECO:0000256" key="4">
    <source>
        <dbReference type="SAM" id="SignalP"/>
    </source>
</evidence>
<accession>A0A9B0TWW6</accession>
<protein>
    <submittedName>
        <fullName evidence="7">Tumor necrosis factor receptor superfamily member 4</fullName>
    </submittedName>
</protein>
<dbReference type="PANTHER" id="PTHR47881">
    <property type="entry name" value="TUMOR NECROSIS FACTOR RECEPTOR SUBFAMILY MEMBER 4"/>
    <property type="match status" value="1"/>
</dbReference>
<dbReference type="CTD" id="7293"/>
<dbReference type="PANTHER" id="PTHR47881:SF1">
    <property type="entry name" value="TUMOR NECROSIS FACTOR RECEPTOR SUPERFAMILY MEMBER 4"/>
    <property type="match status" value="1"/>
</dbReference>
<comment type="caution">
    <text evidence="1">Lacks conserved residue(s) required for the propagation of feature annotation.</text>
</comment>